<name>A0ABV7DJX2_9HYPH</name>
<comment type="caution">
    <text evidence="5">The sequence shown here is derived from an EMBL/GenBank/DDBJ whole genome shotgun (WGS) entry which is preliminary data.</text>
</comment>
<dbReference type="EMBL" id="JBHRSP010000029">
    <property type="protein sequence ID" value="MFC3074908.1"/>
    <property type="molecule type" value="Genomic_DNA"/>
</dbReference>
<evidence type="ECO:0000256" key="2">
    <source>
        <dbReference type="SAM" id="MobiDB-lite"/>
    </source>
</evidence>
<dbReference type="InterPro" id="IPR036365">
    <property type="entry name" value="PGBD-like_sf"/>
</dbReference>
<dbReference type="Proteomes" id="UP001595377">
    <property type="component" value="Unassembled WGS sequence"/>
</dbReference>
<evidence type="ECO:0000256" key="1">
    <source>
        <dbReference type="ARBA" id="ARBA00007553"/>
    </source>
</evidence>
<keyword evidence="6" id="KW-1185">Reference proteome</keyword>
<reference evidence="6" key="1">
    <citation type="journal article" date="2019" name="Int. J. Syst. Evol. Microbiol.">
        <title>The Global Catalogue of Microorganisms (GCM) 10K type strain sequencing project: providing services to taxonomists for standard genome sequencing and annotation.</title>
        <authorList>
            <consortium name="The Broad Institute Genomics Platform"/>
            <consortium name="The Broad Institute Genome Sequencing Center for Infectious Disease"/>
            <person name="Wu L."/>
            <person name="Ma J."/>
        </authorList>
    </citation>
    <scope>NUCLEOTIDE SEQUENCE [LARGE SCALE GENOMIC DNA]</scope>
    <source>
        <strain evidence="6">KCTC 52677</strain>
    </source>
</reference>
<dbReference type="EC" id="3.5.1.28" evidence="5"/>
<feature type="domain" description="N-acetylmuramoyl-L-alanine amidase" evidence="3">
    <location>
        <begin position="116"/>
        <end position="250"/>
    </location>
</feature>
<dbReference type="InterPro" id="IPR036366">
    <property type="entry name" value="PGBDSf"/>
</dbReference>
<dbReference type="SMART" id="SM00701">
    <property type="entry name" value="PGRP"/>
    <property type="match status" value="1"/>
</dbReference>
<accession>A0ABV7DJX2</accession>
<feature type="compositionally biased region" description="Polar residues" evidence="2">
    <location>
        <begin position="1"/>
        <end position="13"/>
    </location>
</feature>
<feature type="domain" description="Peptidoglycan recognition protein family" evidence="4">
    <location>
        <begin position="102"/>
        <end position="244"/>
    </location>
</feature>
<dbReference type="InterPro" id="IPR002502">
    <property type="entry name" value="Amidase_domain"/>
</dbReference>
<dbReference type="GO" id="GO:0008745">
    <property type="term" value="F:N-acetylmuramoyl-L-alanine amidase activity"/>
    <property type="evidence" value="ECO:0007669"/>
    <property type="project" value="UniProtKB-EC"/>
</dbReference>
<dbReference type="CDD" id="cd06583">
    <property type="entry name" value="PGRP"/>
    <property type="match status" value="1"/>
</dbReference>
<sequence length="262" mass="27437">MSATKPSTPNTSILKRGSKGATVKELQRLLNLAGAAPPLSIDGDFGGKTDAAVRAIQSRLGLVVDGLVGQQTTTALKRATTPVTSGRPEPDKSAMAGAVPAAAVVPSGANPPPNAASLILLDTTRAIDTIWIHCAATPEGKDYTVADIRAWHKARGWSDIGYHYVIYRDGSIHLGRPIGQIGAHVEGHNLNSVGIVYVGGLAADGKTAKDTRTAAQRSSLLWLTDALRAKHRGIKRVRGHNEVAAKACPSFDVRRDPLGLAA</sequence>
<evidence type="ECO:0000259" key="4">
    <source>
        <dbReference type="SMART" id="SM00701"/>
    </source>
</evidence>
<dbReference type="InterPro" id="IPR015510">
    <property type="entry name" value="PGRP"/>
</dbReference>
<comment type="similarity">
    <text evidence="1">Belongs to the N-acetylmuramoyl-L-alanine amidase 2 family.</text>
</comment>
<dbReference type="RefSeq" id="WP_257315572.1">
    <property type="nucleotide sequence ID" value="NZ_JANFDG010000013.1"/>
</dbReference>
<dbReference type="PANTHER" id="PTHR11022:SF41">
    <property type="entry name" value="PEPTIDOGLYCAN-RECOGNITION PROTEIN LC-RELATED"/>
    <property type="match status" value="1"/>
</dbReference>
<dbReference type="InterPro" id="IPR002477">
    <property type="entry name" value="Peptidoglycan-bd-like"/>
</dbReference>
<proteinExistence type="inferred from homology"/>
<organism evidence="5 6">
    <name type="scientific">Shinella pollutisoli</name>
    <dbReference type="NCBI Taxonomy" id="2250594"/>
    <lineage>
        <taxon>Bacteria</taxon>
        <taxon>Pseudomonadati</taxon>
        <taxon>Pseudomonadota</taxon>
        <taxon>Alphaproteobacteria</taxon>
        <taxon>Hyphomicrobiales</taxon>
        <taxon>Rhizobiaceae</taxon>
        <taxon>Shinella</taxon>
    </lineage>
</organism>
<dbReference type="SUPFAM" id="SSF55846">
    <property type="entry name" value="N-acetylmuramoyl-L-alanine amidase-like"/>
    <property type="match status" value="1"/>
</dbReference>
<feature type="region of interest" description="Disordered" evidence="2">
    <location>
        <begin position="1"/>
        <end position="20"/>
    </location>
</feature>
<dbReference type="InterPro" id="IPR036505">
    <property type="entry name" value="Amidase/PGRP_sf"/>
</dbReference>
<dbReference type="Pfam" id="PF01510">
    <property type="entry name" value="Amidase_2"/>
    <property type="match status" value="1"/>
</dbReference>
<protein>
    <submittedName>
        <fullName evidence="5">N-acetylmuramoyl-L-alanine amidase</fullName>
        <ecNumber evidence="5">3.5.1.28</ecNumber>
    </submittedName>
</protein>
<evidence type="ECO:0000313" key="6">
    <source>
        <dbReference type="Proteomes" id="UP001595377"/>
    </source>
</evidence>
<dbReference type="Gene3D" id="3.40.80.10">
    <property type="entry name" value="Peptidoglycan recognition protein-like"/>
    <property type="match status" value="1"/>
</dbReference>
<dbReference type="Gene3D" id="1.10.101.10">
    <property type="entry name" value="PGBD-like superfamily/PGBD"/>
    <property type="match status" value="1"/>
</dbReference>
<evidence type="ECO:0000259" key="3">
    <source>
        <dbReference type="SMART" id="SM00644"/>
    </source>
</evidence>
<dbReference type="SUPFAM" id="SSF47090">
    <property type="entry name" value="PGBD-like"/>
    <property type="match status" value="1"/>
</dbReference>
<evidence type="ECO:0000313" key="5">
    <source>
        <dbReference type="EMBL" id="MFC3074908.1"/>
    </source>
</evidence>
<gene>
    <name evidence="5" type="ORF">ACFOHH_17495</name>
</gene>
<keyword evidence="5" id="KW-0378">Hydrolase</keyword>
<dbReference type="InterPro" id="IPR006619">
    <property type="entry name" value="PGRP_domain_met/bac"/>
</dbReference>
<dbReference type="SMART" id="SM00644">
    <property type="entry name" value="Ami_2"/>
    <property type="match status" value="1"/>
</dbReference>
<dbReference type="Pfam" id="PF01471">
    <property type="entry name" value="PG_binding_1"/>
    <property type="match status" value="1"/>
</dbReference>
<dbReference type="PANTHER" id="PTHR11022">
    <property type="entry name" value="PEPTIDOGLYCAN RECOGNITION PROTEIN"/>
    <property type="match status" value="1"/>
</dbReference>